<dbReference type="RefSeq" id="WP_192009443.1">
    <property type="nucleotide sequence ID" value="NZ_JACYTQ010000002.1"/>
</dbReference>
<evidence type="ECO:0000259" key="2">
    <source>
        <dbReference type="Pfam" id="PF04773"/>
    </source>
</evidence>
<dbReference type="Gene3D" id="3.55.50.30">
    <property type="match status" value="1"/>
</dbReference>
<dbReference type="PIRSF" id="PIRSF018266">
    <property type="entry name" value="FecR"/>
    <property type="match status" value="1"/>
</dbReference>
<gene>
    <name evidence="4" type="ORF">IFO69_07495</name>
</gene>
<dbReference type="PANTHER" id="PTHR30273:SF2">
    <property type="entry name" value="PROTEIN FECR"/>
    <property type="match status" value="1"/>
</dbReference>
<keyword evidence="1" id="KW-0472">Membrane</keyword>
<keyword evidence="1" id="KW-0812">Transmembrane</keyword>
<dbReference type="InterPro" id="IPR012373">
    <property type="entry name" value="Ferrdict_sens_TM"/>
</dbReference>
<dbReference type="Pfam" id="PF16344">
    <property type="entry name" value="FecR_C"/>
    <property type="match status" value="1"/>
</dbReference>
<dbReference type="InterPro" id="IPR032508">
    <property type="entry name" value="FecR_C"/>
</dbReference>
<keyword evidence="1" id="KW-1133">Transmembrane helix</keyword>
<proteinExistence type="predicted"/>
<dbReference type="InterPro" id="IPR006860">
    <property type="entry name" value="FecR"/>
</dbReference>
<dbReference type="Pfam" id="PF04773">
    <property type="entry name" value="FecR"/>
    <property type="match status" value="1"/>
</dbReference>
<comment type="caution">
    <text evidence="4">The sequence shown here is derived from an EMBL/GenBank/DDBJ whole genome shotgun (WGS) entry which is preliminary data.</text>
</comment>
<feature type="transmembrane region" description="Helical" evidence="1">
    <location>
        <begin position="103"/>
        <end position="127"/>
    </location>
</feature>
<feature type="domain" description="FecR protein" evidence="2">
    <location>
        <begin position="147"/>
        <end position="236"/>
    </location>
</feature>
<dbReference type="Gene3D" id="2.60.120.1440">
    <property type="match status" value="1"/>
</dbReference>
<dbReference type="PANTHER" id="PTHR30273">
    <property type="entry name" value="PERIPLASMIC SIGNAL SENSOR AND SIGMA FACTOR ACTIVATOR FECR-RELATED"/>
    <property type="match status" value="1"/>
</dbReference>
<evidence type="ECO:0000313" key="5">
    <source>
        <dbReference type="Proteomes" id="UP000647133"/>
    </source>
</evidence>
<name>A0ABR9AJR2_9BACT</name>
<feature type="domain" description="Protein FecR C-terminal" evidence="3">
    <location>
        <begin position="283"/>
        <end position="350"/>
    </location>
</feature>
<dbReference type="EMBL" id="JACYTQ010000002">
    <property type="protein sequence ID" value="MBD8488582.1"/>
    <property type="molecule type" value="Genomic_DNA"/>
</dbReference>
<evidence type="ECO:0000256" key="1">
    <source>
        <dbReference type="SAM" id="Phobius"/>
    </source>
</evidence>
<evidence type="ECO:0000259" key="3">
    <source>
        <dbReference type="Pfam" id="PF16344"/>
    </source>
</evidence>
<protein>
    <submittedName>
        <fullName evidence="4">DUF4974 domain-containing protein</fullName>
    </submittedName>
</protein>
<reference evidence="4 5" key="1">
    <citation type="submission" date="2020-09" db="EMBL/GenBank/DDBJ databases">
        <title>Echinicola sp. CAU 1574 isolated from sand of Sido Beach.</title>
        <authorList>
            <person name="Kim W."/>
        </authorList>
    </citation>
    <scope>NUCLEOTIDE SEQUENCE [LARGE SCALE GENOMIC DNA]</scope>
    <source>
        <strain evidence="4 5">CAU 1574</strain>
    </source>
</reference>
<accession>A0ABR9AJR2</accession>
<sequence>MNKQFEHIEDFLEDSSFRSWVFSKGTMRSLFWETWLKDNPNKSEMFYEAKEILLALDEEEEDWDERDQIHLFTAISAQIDSPQVENTSSRISEKYTINRPRFIWLKVSMILLVMVVGAVLIGSAGLFSVEENMPKEEVAWISKYALPGEKKKVRLPDGSTVIMNSASELKYMTGFGETHRDIFLDGESFFEVAKDTVLPFRVYGGDLMTEAVGTAFNVKAFAGEGTQVKLVEGKVKVELKRVDQAEKDRVYLTRGEQAFASEEAFTKGKFDLEKALLWTEGTLSFDDIPFKEVITSLERWYGVEIAVEGKQSSLQKVSGEFHKDNLENVLKSIAYSFHFDFRIQEKQVFIQFN</sequence>
<organism evidence="4 5">
    <name type="scientific">Echinicola arenosa</name>
    <dbReference type="NCBI Taxonomy" id="2774144"/>
    <lineage>
        <taxon>Bacteria</taxon>
        <taxon>Pseudomonadati</taxon>
        <taxon>Bacteroidota</taxon>
        <taxon>Cytophagia</taxon>
        <taxon>Cytophagales</taxon>
        <taxon>Cyclobacteriaceae</taxon>
        <taxon>Echinicola</taxon>
    </lineage>
</organism>
<evidence type="ECO:0000313" key="4">
    <source>
        <dbReference type="EMBL" id="MBD8488582.1"/>
    </source>
</evidence>
<dbReference type="Proteomes" id="UP000647133">
    <property type="component" value="Unassembled WGS sequence"/>
</dbReference>
<keyword evidence="5" id="KW-1185">Reference proteome</keyword>